<protein>
    <submittedName>
        <fullName evidence="2">Uncharacterized protein</fullName>
    </submittedName>
</protein>
<dbReference type="Proteomes" id="UP000015104">
    <property type="component" value="Unassembled WGS sequence"/>
</dbReference>
<organism evidence="2 3">
    <name type="scientific">Tetranychus urticae</name>
    <name type="common">Two-spotted spider mite</name>
    <dbReference type="NCBI Taxonomy" id="32264"/>
    <lineage>
        <taxon>Eukaryota</taxon>
        <taxon>Metazoa</taxon>
        <taxon>Ecdysozoa</taxon>
        <taxon>Arthropoda</taxon>
        <taxon>Chelicerata</taxon>
        <taxon>Arachnida</taxon>
        <taxon>Acari</taxon>
        <taxon>Acariformes</taxon>
        <taxon>Trombidiformes</taxon>
        <taxon>Prostigmata</taxon>
        <taxon>Eleutherengona</taxon>
        <taxon>Raphignathae</taxon>
        <taxon>Tetranychoidea</taxon>
        <taxon>Tetranychidae</taxon>
        <taxon>Tetranychus</taxon>
    </lineage>
</organism>
<feature type="chain" id="PRO_5004591020" evidence="1">
    <location>
        <begin position="22"/>
        <end position="80"/>
    </location>
</feature>
<dbReference type="HOGENOM" id="CLU_2592836_0_0_1"/>
<keyword evidence="1" id="KW-0732">Signal</keyword>
<keyword evidence="3" id="KW-1185">Reference proteome</keyword>
<reference evidence="3" key="1">
    <citation type="submission" date="2011-08" db="EMBL/GenBank/DDBJ databases">
        <authorList>
            <person name="Rombauts S."/>
        </authorList>
    </citation>
    <scope>NUCLEOTIDE SEQUENCE</scope>
    <source>
        <strain evidence="3">London</strain>
    </source>
</reference>
<proteinExistence type="predicted"/>
<evidence type="ECO:0000256" key="1">
    <source>
        <dbReference type="SAM" id="SignalP"/>
    </source>
</evidence>
<evidence type="ECO:0000313" key="3">
    <source>
        <dbReference type="Proteomes" id="UP000015104"/>
    </source>
</evidence>
<dbReference type="AlphaFoldDB" id="T1JZJ8"/>
<name>T1JZJ8_TETUR</name>
<reference evidence="2" key="2">
    <citation type="submission" date="2015-06" db="UniProtKB">
        <authorList>
            <consortium name="EnsemblMetazoa"/>
        </authorList>
    </citation>
    <scope>IDENTIFICATION</scope>
</reference>
<sequence>MLMLPIYWWFIKFVRLKGCLHFQGLAFLNSANKFTFFHPSPSTNLPLGLQIVGPTFQMAIMIIESGHCYEPSYGSMVWHL</sequence>
<feature type="signal peptide" evidence="1">
    <location>
        <begin position="1"/>
        <end position="21"/>
    </location>
</feature>
<accession>T1JZJ8</accession>
<dbReference type="EnsemblMetazoa" id="tetur03g04200.1">
    <property type="protein sequence ID" value="tetur03g04200.1"/>
    <property type="gene ID" value="tetur03g04200"/>
</dbReference>
<evidence type="ECO:0000313" key="2">
    <source>
        <dbReference type="EnsemblMetazoa" id="tetur03g04200.1"/>
    </source>
</evidence>
<dbReference type="EMBL" id="CAEY01001120">
    <property type="status" value="NOT_ANNOTATED_CDS"/>
    <property type="molecule type" value="Genomic_DNA"/>
</dbReference>